<feature type="domain" description="C2H2-type" evidence="13">
    <location>
        <begin position="285"/>
        <end position="312"/>
    </location>
</feature>
<dbReference type="SUPFAM" id="SSF57667">
    <property type="entry name" value="beta-beta-alpha zinc fingers"/>
    <property type="match status" value="3"/>
</dbReference>
<dbReference type="FunFam" id="3.30.160.60:FF:000075">
    <property type="entry name" value="Putative zinc finger protein 536"/>
    <property type="match status" value="1"/>
</dbReference>
<dbReference type="Proteomes" id="UP000438429">
    <property type="component" value="Unassembled WGS sequence"/>
</dbReference>
<evidence type="ECO:0000313" key="15">
    <source>
        <dbReference type="Proteomes" id="UP000438429"/>
    </source>
</evidence>
<keyword evidence="7" id="KW-0805">Transcription regulation</keyword>
<dbReference type="AlphaFoldDB" id="A0A6A4TC50"/>
<proteinExistence type="inferred from homology"/>
<feature type="region of interest" description="Disordered" evidence="12">
    <location>
        <begin position="150"/>
        <end position="178"/>
    </location>
</feature>
<dbReference type="FunFam" id="3.30.160.60:FF:000694">
    <property type="entry name" value="zinc finger protein 516"/>
    <property type="match status" value="1"/>
</dbReference>
<feature type="compositionally biased region" description="Polar residues" evidence="12">
    <location>
        <begin position="451"/>
        <end position="461"/>
    </location>
</feature>
<evidence type="ECO:0000256" key="2">
    <source>
        <dbReference type="ARBA" id="ARBA00006991"/>
    </source>
</evidence>
<dbReference type="InterPro" id="IPR036236">
    <property type="entry name" value="Znf_C2H2_sf"/>
</dbReference>
<keyword evidence="8" id="KW-0238">DNA-binding</keyword>
<evidence type="ECO:0000256" key="1">
    <source>
        <dbReference type="ARBA" id="ARBA00004123"/>
    </source>
</evidence>
<dbReference type="Pfam" id="PF13909">
    <property type="entry name" value="zf-H2C2_5"/>
    <property type="match status" value="1"/>
</dbReference>
<evidence type="ECO:0000256" key="6">
    <source>
        <dbReference type="ARBA" id="ARBA00022833"/>
    </source>
</evidence>
<feature type="domain" description="C2H2-type" evidence="13">
    <location>
        <begin position="257"/>
        <end position="284"/>
    </location>
</feature>
<dbReference type="PANTHER" id="PTHR45925">
    <property type="entry name" value="ZINC FINGER PROTEIN"/>
    <property type="match status" value="1"/>
</dbReference>
<dbReference type="PROSITE" id="PS50157">
    <property type="entry name" value="ZINC_FINGER_C2H2_2"/>
    <property type="match status" value="5"/>
</dbReference>
<evidence type="ECO:0000256" key="5">
    <source>
        <dbReference type="ARBA" id="ARBA00022771"/>
    </source>
</evidence>
<feature type="domain" description="C2H2-type" evidence="13">
    <location>
        <begin position="35"/>
        <end position="62"/>
    </location>
</feature>
<keyword evidence="6" id="KW-0862">Zinc</keyword>
<keyword evidence="4" id="KW-0677">Repeat</keyword>
<dbReference type="FunFam" id="3.30.160.60:FF:000615">
    <property type="entry name" value="Zinc finger protein 536"/>
    <property type="match status" value="1"/>
</dbReference>
<comment type="subcellular location">
    <subcellularLocation>
        <location evidence="1">Nucleus</location>
    </subcellularLocation>
</comment>
<evidence type="ECO:0000256" key="10">
    <source>
        <dbReference type="ARBA" id="ARBA00023242"/>
    </source>
</evidence>
<feature type="region of interest" description="Disordered" evidence="12">
    <location>
        <begin position="420"/>
        <end position="534"/>
    </location>
</feature>
<evidence type="ECO:0000256" key="7">
    <source>
        <dbReference type="ARBA" id="ARBA00023015"/>
    </source>
</evidence>
<evidence type="ECO:0000256" key="11">
    <source>
        <dbReference type="PROSITE-ProRule" id="PRU00042"/>
    </source>
</evidence>
<accession>A0A6A4TC50</accession>
<dbReference type="Gene3D" id="3.30.160.60">
    <property type="entry name" value="Classic Zinc Finger"/>
    <property type="match status" value="4"/>
</dbReference>
<comment type="similarity">
    <text evidence="2">Belongs to the krueppel C2H2-type zinc-finger protein family.</text>
</comment>
<keyword evidence="10" id="KW-0539">Nucleus</keyword>
<dbReference type="SMART" id="SM00355">
    <property type="entry name" value="ZnF_C2H2"/>
    <property type="match status" value="6"/>
</dbReference>
<dbReference type="InterPro" id="IPR051967">
    <property type="entry name" value="Krueppel_C2H2-ZF"/>
</dbReference>
<evidence type="ECO:0000256" key="3">
    <source>
        <dbReference type="ARBA" id="ARBA00022723"/>
    </source>
</evidence>
<name>A0A6A4TC50_SCOMX</name>
<protein>
    <recommendedName>
        <fullName evidence="13">C2H2-type domain-containing protein</fullName>
    </recommendedName>
</protein>
<dbReference type="GO" id="GO:0005634">
    <property type="term" value="C:nucleus"/>
    <property type="evidence" value="ECO:0007669"/>
    <property type="project" value="UniProtKB-SubCell"/>
</dbReference>
<organism evidence="14 15">
    <name type="scientific">Scophthalmus maximus</name>
    <name type="common">Turbot</name>
    <name type="synonym">Psetta maxima</name>
    <dbReference type="NCBI Taxonomy" id="52904"/>
    <lineage>
        <taxon>Eukaryota</taxon>
        <taxon>Metazoa</taxon>
        <taxon>Chordata</taxon>
        <taxon>Craniata</taxon>
        <taxon>Vertebrata</taxon>
        <taxon>Euteleostomi</taxon>
        <taxon>Actinopterygii</taxon>
        <taxon>Neopterygii</taxon>
        <taxon>Teleostei</taxon>
        <taxon>Neoteleostei</taxon>
        <taxon>Acanthomorphata</taxon>
        <taxon>Carangaria</taxon>
        <taxon>Pleuronectiformes</taxon>
        <taxon>Pleuronectoidei</taxon>
        <taxon>Scophthalmidae</taxon>
        <taxon>Scophthalmus</taxon>
    </lineage>
</organism>
<keyword evidence="9" id="KW-0804">Transcription</keyword>
<dbReference type="EMBL" id="VEVO01000006">
    <property type="protein sequence ID" value="KAF0041390.1"/>
    <property type="molecule type" value="Genomic_DNA"/>
</dbReference>
<reference evidence="14 15" key="1">
    <citation type="submission" date="2019-06" db="EMBL/GenBank/DDBJ databases">
        <title>Draft genomes of female and male turbot (Scophthalmus maximus).</title>
        <authorList>
            <person name="Xu H."/>
            <person name="Xu X.-W."/>
            <person name="Shao C."/>
            <person name="Chen S."/>
        </authorList>
    </citation>
    <scope>NUCLEOTIDE SEQUENCE [LARGE SCALE GENOMIC DNA]</scope>
    <source>
        <strain evidence="14">Ysfricsl-2016a</strain>
        <tissue evidence="14">Blood</tissue>
    </source>
</reference>
<evidence type="ECO:0000256" key="9">
    <source>
        <dbReference type="ARBA" id="ARBA00023163"/>
    </source>
</evidence>
<evidence type="ECO:0000256" key="8">
    <source>
        <dbReference type="ARBA" id="ARBA00023125"/>
    </source>
</evidence>
<sequence length="534" mass="59579">MNGRVELSQFLRVTNQSIVSQVTSAQDDNRKNRKYPCPLCGKRFRFNSILSLHMRTHTGEKPFKCPYCDHRAAQKGNLKIHLRTHKQGLMGKGRGRIREDNRLLHELEERAILRDRQMRASHVSRQQTSNLTQLKNPQLPQTVPMQNQFFANPGAAENPPHTSTSPKETAVHDEPIQPQPSGFRCSFCKGKFRKQQELERHIRILHKPYKCTLCEFAASHEEELIGHVEMAHITADSGAGQKPAAGPGDKAKPVGEFPCEVCGQTFSQAWFLKGHMRKHKDSFEHCCQICGRRFKEPWFLKNHMKVHLNKLAAKSNLPAEHDSFKLSNLTQDHQSNLYSQYIARIHNRFLTAERADPPDYNQILTSAGVDMKVREMLGRMISSGPTPLTDAESSALLGLNHLHPPLSSTSMDYLQKVMSNRDTLNSSSSSGGSSGYPGWQIMTPGLPVEQQMFSPKDQSPFLSERRLPADDGKVGLGDPDTKAISRPGSTGSLSHHGPTEISAEMGNSHSGSTLDHRPQSSSPVLCNGRLTLGA</sequence>
<feature type="compositionally biased region" description="Basic and acidic residues" evidence="12">
    <location>
        <begin position="463"/>
        <end position="483"/>
    </location>
</feature>
<dbReference type="PROSITE" id="PS00028">
    <property type="entry name" value="ZINC_FINGER_C2H2_1"/>
    <property type="match status" value="4"/>
</dbReference>
<evidence type="ECO:0000313" key="14">
    <source>
        <dbReference type="EMBL" id="KAF0041390.1"/>
    </source>
</evidence>
<keyword evidence="3" id="KW-0479">Metal-binding</keyword>
<dbReference type="PANTHER" id="PTHR45925:SF2">
    <property type="entry name" value="ZINC FINGER PROTEIN 536"/>
    <property type="match status" value="1"/>
</dbReference>
<feature type="domain" description="C2H2-type" evidence="13">
    <location>
        <begin position="63"/>
        <end position="85"/>
    </location>
</feature>
<comment type="caution">
    <text evidence="14">The sequence shown here is derived from an EMBL/GenBank/DDBJ whole genome shotgun (WGS) entry which is preliminary data.</text>
</comment>
<dbReference type="InterPro" id="IPR013087">
    <property type="entry name" value="Znf_C2H2_type"/>
</dbReference>
<dbReference type="GO" id="GO:0008270">
    <property type="term" value="F:zinc ion binding"/>
    <property type="evidence" value="ECO:0007669"/>
    <property type="project" value="UniProtKB-KW"/>
</dbReference>
<evidence type="ECO:0000256" key="12">
    <source>
        <dbReference type="SAM" id="MobiDB-lite"/>
    </source>
</evidence>
<gene>
    <name evidence="14" type="ORF">F2P81_007288</name>
</gene>
<dbReference type="Pfam" id="PF00096">
    <property type="entry name" value="zf-C2H2"/>
    <property type="match status" value="3"/>
</dbReference>
<evidence type="ECO:0000256" key="4">
    <source>
        <dbReference type="ARBA" id="ARBA00022737"/>
    </source>
</evidence>
<keyword evidence="5 11" id="KW-0863">Zinc-finger</keyword>
<evidence type="ECO:0000259" key="13">
    <source>
        <dbReference type="PROSITE" id="PS50157"/>
    </source>
</evidence>
<feature type="compositionally biased region" description="Polar residues" evidence="12">
    <location>
        <begin position="505"/>
        <end position="524"/>
    </location>
</feature>
<dbReference type="GO" id="GO:0000978">
    <property type="term" value="F:RNA polymerase II cis-regulatory region sequence-specific DNA binding"/>
    <property type="evidence" value="ECO:0007669"/>
    <property type="project" value="TreeGrafter"/>
</dbReference>
<feature type="domain" description="C2H2-type" evidence="13">
    <location>
        <begin position="183"/>
        <end position="211"/>
    </location>
</feature>
<dbReference type="GO" id="GO:0000981">
    <property type="term" value="F:DNA-binding transcription factor activity, RNA polymerase II-specific"/>
    <property type="evidence" value="ECO:0007669"/>
    <property type="project" value="TreeGrafter"/>
</dbReference>